<keyword evidence="9" id="KW-1185">Reference proteome</keyword>
<dbReference type="GO" id="GO:0008661">
    <property type="term" value="F:1-deoxy-D-xylulose-5-phosphate synthase activity"/>
    <property type="evidence" value="ECO:0007669"/>
    <property type="project" value="UniProtKB-EC"/>
</dbReference>
<feature type="non-terminal residue" evidence="8">
    <location>
        <position position="1"/>
    </location>
</feature>
<evidence type="ECO:0000256" key="4">
    <source>
        <dbReference type="ARBA" id="ARBA00022679"/>
    </source>
</evidence>
<dbReference type="InterPro" id="IPR005477">
    <property type="entry name" value="Dxylulose-5-P_synthase"/>
</dbReference>
<dbReference type="Pfam" id="PF02779">
    <property type="entry name" value="Transket_pyr"/>
    <property type="match status" value="1"/>
</dbReference>
<keyword evidence="4 8" id="KW-0808">Transferase</keyword>
<gene>
    <name evidence="8" type="ORF">HC175_21420</name>
</gene>
<dbReference type="Proteomes" id="UP000703674">
    <property type="component" value="Unassembled WGS sequence"/>
</dbReference>
<comment type="cofactor">
    <cofactor evidence="2">
        <name>thiamine diphosphate</name>
        <dbReference type="ChEBI" id="CHEBI:58937"/>
    </cofactor>
</comment>
<evidence type="ECO:0000259" key="7">
    <source>
        <dbReference type="Pfam" id="PF02779"/>
    </source>
</evidence>
<dbReference type="PANTHER" id="PTHR43322:SF5">
    <property type="entry name" value="1-DEOXY-D-XYLULOSE-5-PHOSPHATE SYNTHASE, CHLOROPLASTIC"/>
    <property type="match status" value="1"/>
</dbReference>
<sequence>VFCLDRAGLVGEDGATHHGAFDIAYLRCIPNMTIFAPLDEIELRNMLFTAQDGTLKGPLAIRYPRGRGFRKNWQLPFDKLLIGKGRKLQQGTLIAVLSFGSVGMNVSAAIKDLPQG</sequence>
<feature type="domain" description="Transketolase-like pyrimidine-binding" evidence="7">
    <location>
        <begin position="2"/>
        <end position="66"/>
    </location>
</feature>
<reference evidence="8 9" key="1">
    <citation type="submission" date="2020-03" db="EMBL/GenBank/DDBJ databases">
        <title>Salinimicrobium sp. nov, isolated from SCS.</title>
        <authorList>
            <person name="Cao W.R."/>
        </authorList>
    </citation>
    <scope>NUCLEOTIDE SEQUENCE [LARGE SCALE GENOMIC DNA]</scope>
    <source>
        <strain evidence="9">J15B91</strain>
    </source>
</reference>
<feature type="non-terminal residue" evidence="8">
    <location>
        <position position="116"/>
    </location>
</feature>
<dbReference type="SUPFAM" id="SSF52518">
    <property type="entry name" value="Thiamin diphosphate-binding fold (THDP-binding)"/>
    <property type="match status" value="1"/>
</dbReference>
<organism evidence="8 9">
    <name type="scientific">Salinimicrobium oceani</name>
    <dbReference type="NCBI Taxonomy" id="2722702"/>
    <lineage>
        <taxon>Bacteria</taxon>
        <taxon>Pseudomonadati</taxon>
        <taxon>Bacteroidota</taxon>
        <taxon>Flavobacteriia</taxon>
        <taxon>Flavobacteriales</taxon>
        <taxon>Flavobacteriaceae</taxon>
        <taxon>Salinimicrobium</taxon>
    </lineage>
</organism>
<evidence type="ECO:0000256" key="1">
    <source>
        <dbReference type="ARBA" id="ARBA00001946"/>
    </source>
</evidence>
<dbReference type="PROSITE" id="PS00802">
    <property type="entry name" value="TRANSKETOLASE_2"/>
    <property type="match status" value="1"/>
</dbReference>
<dbReference type="Gene3D" id="3.40.50.970">
    <property type="match status" value="1"/>
</dbReference>
<evidence type="ECO:0000313" key="8">
    <source>
        <dbReference type="EMBL" id="NJW55478.1"/>
    </source>
</evidence>
<evidence type="ECO:0000313" key="9">
    <source>
        <dbReference type="Proteomes" id="UP000703674"/>
    </source>
</evidence>
<comment type="subunit">
    <text evidence="3">Homodimer.</text>
</comment>
<evidence type="ECO:0000256" key="2">
    <source>
        <dbReference type="ARBA" id="ARBA00001964"/>
    </source>
</evidence>
<dbReference type="EMBL" id="JAAVJR010001195">
    <property type="protein sequence ID" value="NJW55478.1"/>
    <property type="molecule type" value="Genomic_DNA"/>
</dbReference>
<dbReference type="InterPro" id="IPR005475">
    <property type="entry name" value="Transketolase-like_Pyr-bd"/>
</dbReference>
<name>A0ABX1D9Q4_9FLAO</name>
<keyword evidence="5" id="KW-0460">Magnesium</keyword>
<evidence type="ECO:0000256" key="3">
    <source>
        <dbReference type="ARBA" id="ARBA00011738"/>
    </source>
</evidence>
<evidence type="ECO:0000256" key="5">
    <source>
        <dbReference type="ARBA" id="ARBA00022842"/>
    </source>
</evidence>
<dbReference type="InterPro" id="IPR020826">
    <property type="entry name" value="Transketolase_BS"/>
</dbReference>
<proteinExistence type="predicted"/>
<dbReference type="InterPro" id="IPR029061">
    <property type="entry name" value="THDP-binding"/>
</dbReference>
<comment type="cofactor">
    <cofactor evidence="1">
        <name>Mg(2+)</name>
        <dbReference type="ChEBI" id="CHEBI:18420"/>
    </cofactor>
</comment>
<comment type="caution">
    <text evidence="8">The sequence shown here is derived from an EMBL/GenBank/DDBJ whole genome shotgun (WGS) entry which is preliminary data.</text>
</comment>
<keyword evidence="6" id="KW-0786">Thiamine pyrophosphate</keyword>
<dbReference type="EC" id="2.2.1.7" evidence="8"/>
<evidence type="ECO:0000256" key="6">
    <source>
        <dbReference type="ARBA" id="ARBA00023052"/>
    </source>
</evidence>
<accession>A0ABX1D9Q4</accession>
<protein>
    <submittedName>
        <fullName evidence="8">1-deoxy-D-xylulose-5-phosphate synthase</fullName>
        <ecNumber evidence="8">2.2.1.7</ecNumber>
    </submittedName>
</protein>
<dbReference type="PANTHER" id="PTHR43322">
    <property type="entry name" value="1-D-DEOXYXYLULOSE 5-PHOSPHATE SYNTHASE-RELATED"/>
    <property type="match status" value="1"/>
</dbReference>